<dbReference type="OMA" id="WMELVYL"/>
<proteinExistence type="predicted"/>
<dbReference type="EMBL" id="FO082051">
    <property type="protein sequence ID" value="CCE81742.1"/>
    <property type="molecule type" value="Genomic_DNA"/>
</dbReference>
<dbReference type="InterPro" id="IPR036397">
    <property type="entry name" value="RNaseH_sf"/>
</dbReference>
<evidence type="ECO:0000313" key="4">
    <source>
        <dbReference type="Proteomes" id="UP000005222"/>
    </source>
</evidence>
<dbReference type="PANTHER" id="PTHR28083">
    <property type="entry name" value="GOOD FOR FULL DBP5 ACTIVITY PROTEIN 2"/>
    <property type="match status" value="1"/>
</dbReference>
<dbReference type="InterPro" id="IPR048519">
    <property type="entry name" value="Gfd2/YDR514C-like_C"/>
</dbReference>
<dbReference type="InParanoid" id="G8YEZ3"/>
<feature type="region of interest" description="Disordered" evidence="1">
    <location>
        <begin position="285"/>
        <end position="307"/>
    </location>
</feature>
<dbReference type="OrthoDB" id="5953249at2759"/>
<dbReference type="PANTHER" id="PTHR28083:SF1">
    <property type="entry name" value="GOOD FOR FULL DBP5 ACTIVITY PROTEIN 2"/>
    <property type="match status" value="1"/>
</dbReference>
<evidence type="ECO:0000256" key="1">
    <source>
        <dbReference type="SAM" id="MobiDB-lite"/>
    </source>
</evidence>
<reference evidence="3 4" key="1">
    <citation type="journal article" date="2012" name="G3 (Bethesda)">
        <title>Pichia sorbitophila, an interspecies yeast hybrid reveals early steps of genome resolution following polyploidization.</title>
        <authorList>
            <person name="Leh Louis V."/>
            <person name="Despons L."/>
            <person name="Friedrich A."/>
            <person name="Martin T."/>
            <person name="Durrens P."/>
            <person name="Casaregola S."/>
            <person name="Neuveglise C."/>
            <person name="Fairhead C."/>
            <person name="Marck C."/>
            <person name="Cruz J.A."/>
            <person name="Straub M.L."/>
            <person name="Kugler V."/>
            <person name="Sacerdot C."/>
            <person name="Uzunov Z."/>
            <person name="Thierry A."/>
            <person name="Weiss S."/>
            <person name="Bleykasten C."/>
            <person name="De Montigny J."/>
            <person name="Jacques N."/>
            <person name="Jung P."/>
            <person name="Lemaire M."/>
            <person name="Mallet S."/>
            <person name="Morel G."/>
            <person name="Richard G.F."/>
            <person name="Sarkar A."/>
            <person name="Savel G."/>
            <person name="Schacherer J."/>
            <person name="Seret M.L."/>
            <person name="Talla E."/>
            <person name="Samson G."/>
            <person name="Jubin C."/>
            <person name="Poulain J."/>
            <person name="Vacherie B."/>
            <person name="Barbe V."/>
            <person name="Pelletier E."/>
            <person name="Sherman D.J."/>
            <person name="Westhof E."/>
            <person name="Weissenbach J."/>
            <person name="Baret P.V."/>
            <person name="Wincker P."/>
            <person name="Gaillardin C."/>
            <person name="Dujon B."/>
            <person name="Souciet J.L."/>
        </authorList>
    </citation>
    <scope>NUCLEOTIDE SEQUENCE [LARGE SCALE GENOMIC DNA]</scope>
    <source>
        <strain evidence="4">ATCC MYA-4447 / BCRC 22081 / CBS 7064 / NBRC 10061 / NRRL Y-12695</strain>
    </source>
</reference>
<dbReference type="SUPFAM" id="SSF53098">
    <property type="entry name" value="Ribonuclease H-like"/>
    <property type="match status" value="1"/>
</dbReference>
<gene>
    <name evidence="3" type="primary">Piso0_002408</name>
    <name evidence="3" type="ORF">GNLVRS01_PISO0I09534g</name>
</gene>
<dbReference type="eggNOG" id="ENOG502SANN">
    <property type="taxonomic scope" value="Eukaryota"/>
</dbReference>
<protein>
    <submittedName>
        <fullName evidence="3">Piso0_002408 protein</fullName>
    </submittedName>
</protein>
<evidence type="ECO:0000259" key="2">
    <source>
        <dbReference type="Pfam" id="PF21762"/>
    </source>
</evidence>
<name>G8YEZ3_PICSO</name>
<sequence>MLNSFGRRITGVGLLEKRSNFYLGSGRKRLFYRFNSTKNITDACKVETPNRTMTGSEVLPKESIYADNLKRYYDNARFEFRKESDLQSLKDSMESLYLRKRPAMCIDVEAWERNISKVTEVGVAIYDPKDSPYSIFPVIKQYHIIIKEHERMVNGRFCPDNKRKFMGGTSYKMSMTECRSFMNKLISEYWGRTDVPDAVLVGHNVKADINWLRSVGVRLPEPLAIVDTSKLHSMSFTSGGSLRNILRLLQIPHGYLHNAANDAYYTLLAAFAYCDPETRTKLSLDTFHPDVPPKQSKSEKLQKRKRMLSDNADLVVWSDSLTSNNDNTST</sequence>
<dbReference type="HOGENOM" id="CLU_072858_0_0_1"/>
<dbReference type="AlphaFoldDB" id="G8YEZ3"/>
<feature type="domain" description="Gfd2/YDR514C-like C-terminal" evidence="2">
    <location>
        <begin position="104"/>
        <end position="271"/>
    </location>
</feature>
<dbReference type="Pfam" id="PF21762">
    <property type="entry name" value="DEDDh_C"/>
    <property type="match status" value="1"/>
</dbReference>
<accession>G8YEZ3</accession>
<dbReference type="InterPro" id="IPR012337">
    <property type="entry name" value="RNaseH-like_sf"/>
</dbReference>
<organism evidence="3 4">
    <name type="scientific">Pichia sorbitophila (strain ATCC MYA-4447 / BCRC 22081 / CBS 7064 / NBRC 10061 / NRRL Y-12695)</name>
    <name type="common">Hybrid yeast</name>
    <dbReference type="NCBI Taxonomy" id="559304"/>
    <lineage>
        <taxon>Eukaryota</taxon>
        <taxon>Fungi</taxon>
        <taxon>Dikarya</taxon>
        <taxon>Ascomycota</taxon>
        <taxon>Saccharomycotina</taxon>
        <taxon>Pichiomycetes</taxon>
        <taxon>Debaryomycetaceae</taxon>
        <taxon>Millerozyma</taxon>
    </lineage>
</organism>
<dbReference type="Gene3D" id="3.30.420.10">
    <property type="entry name" value="Ribonuclease H-like superfamily/Ribonuclease H"/>
    <property type="match status" value="1"/>
</dbReference>
<dbReference type="Proteomes" id="UP000005222">
    <property type="component" value="Chromosome I"/>
</dbReference>
<dbReference type="STRING" id="559304.G8YEZ3"/>
<evidence type="ECO:0000313" key="3">
    <source>
        <dbReference type="EMBL" id="CCE81742.1"/>
    </source>
</evidence>
<keyword evidence="4" id="KW-1185">Reference proteome</keyword>
<dbReference type="GO" id="GO:0003676">
    <property type="term" value="F:nucleic acid binding"/>
    <property type="evidence" value="ECO:0007669"/>
    <property type="project" value="InterPro"/>
</dbReference>
<dbReference type="InterPro" id="IPR040151">
    <property type="entry name" value="Gfd2/YDR514C-like"/>
</dbReference>
<dbReference type="GO" id="GO:0005634">
    <property type="term" value="C:nucleus"/>
    <property type="evidence" value="ECO:0007669"/>
    <property type="project" value="TreeGrafter"/>
</dbReference>